<name>A0ABR0QRY0_GOSAR</name>
<sequence length="153" mass="17141">MGPYGHVGLHARVAHTPRLALPVWPIQPDPIIDTPMCHARMGLYAQLGLARVAHTATLEPYGRVLRTAMPSSITRLCTHTRPTTRVTIRQCGVDSGFFQLLPKLIFLCFSYTPTIVSMQKHSRASRNLKIKNPNSTINDDNAKPKRNLFETKL</sequence>
<reference evidence="1 2" key="1">
    <citation type="submission" date="2023-03" db="EMBL/GenBank/DDBJ databases">
        <title>WGS of Gossypium arboreum.</title>
        <authorList>
            <person name="Yu D."/>
        </authorList>
    </citation>
    <scope>NUCLEOTIDE SEQUENCE [LARGE SCALE GENOMIC DNA]</scope>
    <source>
        <tissue evidence="1">Leaf</tissue>
    </source>
</reference>
<proteinExistence type="predicted"/>
<protein>
    <submittedName>
        <fullName evidence="1">Uncharacterized protein</fullName>
    </submittedName>
</protein>
<gene>
    <name evidence="1" type="ORF">PVK06_004423</name>
</gene>
<accession>A0ABR0QRY0</accession>
<organism evidence="1 2">
    <name type="scientific">Gossypium arboreum</name>
    <name type="common">Tree cotton</name>
    <name type="synonym">Gossypium nanking</name>
    <dbReference type="NCBI Taxonomy" id="29729"/>
    <lineage>
        <taxon>Eukaryota</taxon>
        <taxon>Viridiplantae</taxon>
        <taxon>Streptophyta</taxon>
        <taxon>Embryophyta</taxon>
        <taxon>Tracheophyta</taxon>
        <taxon>Spermatophyta</taxon>
        <taxon>Magnoliopsida</taxon>
        <taxon>eudicotyledons</taxon>
        <taxon>Gunneridae</taxon>
        <taxon>Pentapetalae</taxon>
        <taxon>rosids</taxon>
        <taxon>malvids</taxon>
        <taxon>Malvales</taxon>
        <taxon>Malvaceae</taxon>
        <taxon>Malvoideae</taxon>
        <taxon>Gossypium</taxon>
    </lineage>
</organism>
<keyword evidence="2" id="KW-1185">Reference proteome</keyword>
<evidence type="ECO:0000313" key="1">
    <source>
        <dbReference type="EMBL" id="KAK5842094.1"/>
    </source>
</evidence>
<evidence type="ECO:0000313" key="2">
    <source>
        <dbReference type="Proteomes" id="UP001358586"/>
    </source>
</evidence>
<comment type="caution">
    <text evidence="1">The sequence shown here is derived from an EMBL/GenBank/DDBJ whole genome shotgun (WGS) entry which is preliminary data.</text>
</comment>
<dbReference type="EMBL" id="JARKNE010000002">
    <property type="protein sequence ID" value="KAK5842094.1"/>
    <property type="molecule type" value="Genomic_DNA"/>
</dbReference>
<dbReference type="Proteomes" id="UP001358586">
    <property type="component" value="Chromosome 2"/>
</dbReference>